<evidence type="ECO:0000256" key="1">
    <source>
        <dbReference type="ARBA" id="ARBA00022737"/>
    </source>
</evidence>
<reference evidence="3" key="2">
    <citation type="submission" date="2020-03" db="EMBL/GenBank/DDBJ databases">
        <title>Walnut 2.0.</title>
        <authorList>
            <person name="Marrano A."/>
            <person name="Britton M."/>
            <person name="Zimin A.V."/>
            <person name="Zaini P.A."/>
            <person name="Workman R."/>
            <person name="Puiu D."/>
            <person name="Bianco L."/>
            <person name="Allen B.J."/>
            <person name="Troggio M."/>
            <person name="Leslie C.A."/>
            <person name="Timp W."/>
            <person name="Dendekar A."/>
            <person name="Salzberg S.L."/>
            <person name="Neale D.B."/>
        </authorList>
    </citation>
    <scope>NUCLEOTIDE SEQUENCE</scope>
    <source>
        <tissue evidence="3">Leaves</tissue>
    </source>
</reference>
<dbReference type="Proteomes" id="UP000619265">
    <property type="component" value="Unassembled WGS sequence"/>
</dbReference>
<evidence type="ECO:0000313" key="3">
    <source>
        <dbReference type="EMBL" id="KAF5441937.1"/>
    </source>
</evidence>
<dbReference type="AlphaFoldDB" id="A0A833WRC9"/>
<dbReference type="InterPro" id="IPR058192">
    <property type="entry name" value="WHD_ROQ1-like"/>
</dbReference>
<proteinExistence type="predicted"/>
<protein>
    <recommendedName>
        <fullName evidence="2">Disease resistance protein Roq1-like winged-helix domain-containing protein</fullName>
    </recommendedName>
</protein>
<accession>A0A833WRC9</accession>
<dbReference type="InterPro" id="IPR036390">
    <property type="entry name" value="WH_DNA-bd_sf"/>
</dbReference>
<dbReference type="SUPFAM" id="SSF46785">
    <property type="entry name" value="Winged helix' DNA-binding domain"/>
    <property type="match status" value="1"/>
</dbReference>
<dbReference type="PANTHER" id="PTHR11017:SF559">
    <property type="entry name" value="DISEASE RESISTANCE PROTEIN CHL1"/>
    <property type="match status" value="1"/>
</dbReference>
<organism evidence="3 4">
    <name type="scientific">Juglans regia</name>
    <name type="common">English walnut</name>
    <dbReference type="NCBI Taxonomy" id="51240"/>
    <lineage>
        <taxon>Eukaryota</taxon>
        <taxon>Viridiplantae</taxon>
        <taxon>Streptophyta</taxon>
        <taxon>Embryophyta</taxon>
        <taxon>Tracheophyta</taxon>
        <taxon>Spermatophyta</taxon>
        <taxon>Magnoliopsida</taxon>
        <taxon>eudicotyledons</taxon>
        <taxon>Gunneridae</taxon>
        <taxon>Pentapetalae</taxon>
        <taxon>rosids</taxon>
        <taxon>fabids</taxon>
        <taxon>Fagales</taxon>
        <taxon>Juglandaceae</taxon>
        <taxon>Juglans</taxon>
    </lineage>
</organism>
<feature type="domain" description="Disease resistance protein Roq1-like winged-helix" evidence="2">
    <location>
        <begin position="59"/>
        <end position="125"/>
    </location>
</feature>
<keyword evidence="1" id="KW-0677">Repeat</keyword>
<sequence>MDFVNYAQGLPLALKVLGSFLYEREIDAWESARGQLEAIPNPKIMDVLQISFDGLQELQKELFLDMACFVGGHEHIFSWMLLERFGHHRIDVDVLVEKSLISKSKYGLLSMHDLLKELGREIVRRECRRDHPGGRSRLFCVEDLYHVLETDTGTNATKAIVVHSCAETKDQILKAKAFSKMRKLRYLKFPDSRTIQWSGDPLKYMPTNELRFLEWPGYHLKTLPSSFQQKNLTVLRLCDSRIKQLWKGSMVSFSLV</sequence>
<evidence type="ECO:0000259" key="2">
    <source>
        <dbReference type="Pfam" id="PF23282"/>
    </source>
</evidence>
<evidence type="ECO:0000313" key="4">
    <source>
        <dbReference type="Proteomes" id="UP000619265"/>
    </source>
</evidence>
<dbReference type="PANTHER" id="PTHR11017">
    <property type="entry name" value="LEUCINE-RICH REPEAT-CONTAINING PROTEIN"/>
    <property type="match status" value="1"/>
</dbReference>
<gene>
    <name evidence="3" type="ORF">F2P56_037104</name>
</gene>
<dbReference type="Gramene" id="Jr_Scaffold_674_00060_p1">
    <property type="protein sequence ID" value="cds.Jr_Scaffold_674_00060_p1"/>
    <property type="gene ID" value="Jr_Scaffold_674_00060"/>
</dbReference>
<dbReference type="InterPro" id="IPR042197">
    <property type="entry name" value="Apaf_helical"/>
</dbReference>
<dbReference type="Gene3D" id="1.10.8.430">
    <property type="entry name" value="Helical domain of apoptotic protease-activating factors"/>
    <property type="match status" value="1"/>
</dbReference>
<dbReference type="SUPFAM" id="SSF52058">
    <property type="entry name" value="L domain-like"/>
    <property type="match status" value="1"/>
</dbReference>
<name>A0A833WRC9_JUGRE</name>
<comment type="caution">
    <text evidence="3">The sequence shown here is derived from an EMBL/GenBank/DDBJ whole genome shotgun (WGS) entry which is preliminary data.</text>
</comment>
<reference evidence="3" key="1">
    <citation type="submission" date="2015-10" db="EMBL/GenBank/DDBJ databases">
        <authorList>
            <person name="Martinez-Garcia P.J."/>
            <person name="Crepeau M.W."/>
            <person name="Puiu D."/>
            <person name="Gonzalez-Ibeas D."/>
            <person name="Whalen J."/>
            <person name="Stevens K."/>
            <person name="Paul R."/>
            <person name="Butterfield T."/>
            <person name="Britton M."/>
            <person name="Reagan R."/>
            <person name="Chakraborty S."/>
            <person name="Walawage S.L."/>
            <person name="Vasquez-Gross H.A."/>
            <person name="Cardeno C."/>
            <person name="Famula R."/>
            <person name="Pratt K."/>
            <person name="Kuruganti S."/>
            <person name="Aradhya M.K."/>
            <person name="Leslie C.A."/>
            <person name="Dandekar A.M."/>
            <person name="Salzberg S.L."/>
            <person name="Wegrzyn J.L."/>
            <person name="Langley C.H."/>
            <person name="Neale D.B."/>
        </authorList>
    </citation>
    <scope>NUCLEOTIDE SEQUENCE</scope>
    <source>
        <tissue evidence="3">Leaves</tissue>
    </source>
</reference>
<dbReference type="EMBL" id="LIHL02000680">
    <property type="protein sequence ID" value="KAF5441937.1"/>
    <property type="molecule type" value="Genomic_DNA"/>
</dbReference>
<dbReference type="InterPro" id="IPR032675">
    <property type="entry name" value="LRR_dom_sf"/>
</dbReference>
<dbReference type="Gene3D" id="3.80.10.10">
    <property type="entry name" value="Ribonuclease Inhibitor"/>
    <property type="match status" value="1"/>
</dbReference>
<dbReference type="GO" id="GO:0006952">
    <property type="term" value="P:defense response"/>
    <property type="evidence" value="ECO:0007669"/>
    <property type="project" value="InterPro"/>
</dbReference>
<dbReference type="InterPro" id="IPR044974">
    <property type="entry name" value="Disease_R_plants"/>
</dbReference>
<dbReference type="Pfam" id="PF23282">
    <property type="entry name" value="WHD_ROQ1"/>
    <property type="match status" value="1"/>
</dbReference>